<evidence type="ECO:0000313" key="1">
    <source>
        <dbReference type="EMBL" id="PIL20006.1"/>
    </source>
</evidence>
<keyword evidence="2" id="KW-1185">Reference proteome</keyword>
<organism evidence="1 2">
    <name type="scientific">Puniceibacterium antarcticum</name>
    <dbReference type="NCBI Taxonomy" id="1206336"/>
    <lineage>
        <taxon>Bacteria</taxon>
        <taxon>Pseudomonadati</taxon>
        <taxon>Pseudomonadota</taxon>
        <taxon>Alphaproteobacteria</taxon>
        <taxon>Rhodobacterales</taxon>
        <taxon>Paracoccaceae</taxon>
        <taxon>Puniceibacterium</taxon>
    </lineage>
</organism>
<sequence>MSGEAGISVVVPKPITSNAAALGQFDKADFAYDRDKDVYVCPAGKPMTYRFTSQQDGKAISLPSQKIDLSG</sequence>
<comment type="caution">
    <text evidence="1">The sequence shown here is derived from an EMBL/GenBank/DDBJ whole genome shotgun (WGS) entry which is preliminary data.</text>
</comment>
<dbReference type="AlphaFoldDB" id="A0A2G8REH7"/>
<name>A0A2G8REH7_9RHOB</name>
<proteinExistence type="predicted"/>
<reference evidence="1 2" key="1">
    <citation type="submission" date="2013-09" db="EMBL/GenBank/DDBJ databases">
        <title>Genome sequencing of Phaeobacter antarcticus sp. nov. SM1211.</title>
        <authorList>
            <person name="Zhang X.-Y."/>
            <person name="Liu C."/>
            <person name="Chen X.-L."/>
            <person name="Xie B.-B."/>
            <person name="Qin Q.-L."/>
            <person name="Rong J.-C."/>
            <person name="Zhang Y.-Z."/>
        </authorList>
    </citation>
    <scope>NUCLEOTIDE SEQUENCE [LARGE SCALE GENOMIC DNA]</scope>
    <source>
        <strain evidence="1 2">SM1211</strain>
    </source>
</reference>
<dbReference type="EMBL" id="AWWI01000070">
    <property type="protein sequence ID" value="PIL20006.1"/>
    <property type="molecule type" value="Genomic_DNA"/>
</dbReference>
<protein>
    <submittedName>
        <fullName evidence="1">Uncharacterized protein</fullName>
    </submittedName>
</protein>
<accession>A0A2G8REH7</accession>
<evidence type="ECO:0000313" key="2">
    <source>
        <dbReference type="Proteomes" id="UP000231259"/>
    </source>
</evidence>
<dbReference type="Proteomes" id="UP000231259">
    <property type="component" value="Unassembled WGS sequence"/>
</dbReference>
<gene>
    <name evidence="1" type="ORF">P775_11665</name>
</gene>